<evidence type="ECO:0000313" key="2">
    <source>
        <dbReference type="Proteomes" id="UP000006251"/>
    </source>
</evidence>
<dbReference type="EMBL" id="BAEQ01000015">
    <property type="protein sequence ID" value="GAC27686.1"/>
    <property type="molecule type" value="Genomic_DNA"/>
</dbReference>
<gene>
    <name evidence="1" type="ORF">GPAL_0806</name>
</gene>
<accession>K6YUL5</accession>
<name>K6YUL5_9ALTE</name>
<protein>
    <submittedName>
        <fullName evidence="1">Uncharacterized protein</fullName>
    </submittedName>
</protein>
<organism evidence="1 2">
    <name type="scientific">Brumicola pallidula DSM 14239 = ACAM 615</name>
    <dbReference type="NCBI Taxonomy" id="1121922"/>
    <lineage>
        <taxon>Bacteria</taxon>
        <taxon>Pseudomonadati</taxon>
        <taxon>Pseudomonadota</taxon>
        <taxon>Gammaproteobacteria</taxon>
        <taxon>Alteromonadales</taxon>
        <taxon>Alteromonadaceae</taxon>
        <taxon>Brumicola</taxon>
    </lineage>
</organism>
<dbReference type="OrthoDB" id="6238772at2"/>
<keyword evidence="2" id="KW-1185">Reference proteome</keyword>
<sequence>MKDFVDIHVLLSTPDDMEDVHDDPYEASEKLNTILHLVFDHISEDEEVETIHRIIEKTWEHWHLESYLLEIEVDDLVDWVDHLLSTWDDSEESINNTNDEIN</sequence>
<dbReference type="RefSeq" id="WP_006009455.1">
    <property type="nucleotide sequence ID" value="NZ_AUAV01000025.1"/>
</dbReference>
<dbReference type="Proteomes" id="UP000006251">
    <property type="component" value="Unassembled WGS sequence"/>
</dbReference>
<dbReference type="AlphaFoldDB" id="K6YUL5"/>
<proteinExistence type="predicted"/>
<reference evidence="2" key="1">
    <citation type="journal article" date="2014" name="Environ. Microbiol.">
        <title>Comparative genomics of the marine bacterial genus Glaciecola reveals the high degree of genomic diversity and genomic characteristic for cold adaptation.</title>
        <authorList>
            <person name="Qin Q.L."/>
            <person name="Xie B.B."/>
            <person name="Yu Y."/>
            <person name="Shu Y.L."/>
            <person name="Rong J.C."/>
            <person name="Zhang Y.J."/>
            <person name="Zhao D.L."/>
            <person name="Chen X.L."/>
            <person name="Zhang X.Y."/>
            <person name="Chen B."/>
            <person name="Zhou B.C."/>
            <person name="Zhang Y.Z."/>
        </authorList>
    </citation>
    <scope>NUCLEOTIDE SEQUENCE [LARGE SCALE GENOMIC DNA]</scope>
    <source>
        <strain evidence="2">ACAM 615</strain>
    </source>
</reference>
<evidence type="ECO:0000313" key="1">
    <source>
        <dbReference type="EMBL" id="GAC27686.1"/>
    </source>
</evidence>
<comment type="caution">
    <text evidence="1">The sequence shown here is derived from an EMBL/GenBank/DDBJ whole genome shotgun (WGS) entry which is preliminary data.</text>
</comment>
<dbReference type="STRING" id="1121922.GCA_000428905_03719"/>